<evidence type="ECO:0000256" key="8">
    <source>
        <dbReference type="ARBA" id="ARBA00022794"/>
    </source>
</evidence>
<comment type="caution">
    <text evidence="14">The sequence shown here is derived from an EMBL/GenBank/DDBJ whole genome shotgun (WGS) entry which is preliminary data.</text>
</comment>
<dbReference type="Proteomes" id="UP001141327">
    <property type="component" value="Unassembled WGS sequence"/>
</dbReference>
<gene>
    <name evidence="14" type="ORF">PAPYR_6422</name>
</gene>
<keyword evidence="6" id="KW-0853">WD repeat</keyword>
<evidence type="ECO:0000256" key="2">
    <source>
        <dbReference type="ARBA" id="ARBA00004430"/>
    </source>
</evidence>
<comment type="subcellular location">
    <subcellularLocation>
        <location evidence="1">Cell membrane</location>
    </subcellularLocation>
    <subcellularLocation>
        <location evidence="2">Cytoplasm</location>
        <location evidence="2">Cytoskeleton</location>
        <location evidence="2">Cilium axoneme</location>
    </subcellularLocation>
</comment>
<name>A0ABQ8UIZ5_9EUKA</name>
<keyword evidence="4" id="KW-1003">Cell membrane</keyword>
<organism evidence="14 15">
    <name type="scientific">Paratrimastix pyriformis</name>
    <dbReference type="NCBI Taxonomy" id="342808"/>
    <lineage>
        <taxon>Eukaryota</taxon>
        <taxon>Metamonada</taxon>
        <taxon>Preaxostyla</taxon>
        <taxon>Paratrimastigidae</taxon>
        <taxon>Paratrimastix</taxon>
    </lineage>
</organism>
<evidence type="ECO:0000313" key="15">
    <source>
        <dbReference type="Proteomes" id="UP001141327"/>
    </source>
</evidence>
<keyword evidence="7" id="KW-0677">Repeat</keyword>
<keyword evidence="10" id="KW-0472">Membrane</keyword>
<evidence type="ECO:0000256" key="6">
    <source>
        <dbReference type="ARBA" id="ARBA00022574"/>
    </source>
</evidence>
<dbReference type="EMBL" id="JAPMOS010000037">
    <property type="protein sequence ID" value="KAJ4457906.1"/>
    <property type="molecule type" value="Genomic_DNA"/>
</dbReference>
<keyword evidence="15" id="KW-1185">Reference proteome</keyword>
<evidence type="ECO:0000256" key="1">
    <source>
        <dbReference type="ARBA" id="ARBA00004236"/>
    </source>
</evidence>
<keyword evidence="8" id="KW-0970">Cilium biogenesis/degradation</keyword>
<evidence type="ECO:0000256" key="3">
    <source>
        <dbReference type="ARBA" id="ARBA00006059"/>
    </source>
</evidence>
<comment type="similarity">
    <text evidence="3">Belongs to the WD repeat fritz family.</text>
</comment>
<keyword evidence="5" id="KW-0963">Cytoplasm</keyword>
<evidence type="ECO:0000256" key="9">
    <source>
        <dbReference type="ARBA" id="ARBA00023069"/>
    </source>
</evidence>
<protein>
    <submittedName>
        <fullName evidence="14">Uncharacterized protein</fullName>
    </submittedName>
</protein>
<proteinExistence type="inferred from homology"/>
<evidence type="ECO:0000256" key="11">
    <source>
        <dbReference type="ARBA" id="ARBA00023212"/>
    </source>
</evidence>
<evidence type="ECO:0000256" key="13">
    <source>
        <dbReference type="SAM" id="MobiDB-lite"/>
    </source>
</evidence>
<reference evidence="14" key="1">
    <citation type="journal article" date="2022" name="bioRxiv">
        <title>Genomics of Preaxostyla Flagellates Illuminates Evolutionary Transitions and the Path Towards Mitochondrial Loss.</title>
        <authorList>
            <person name="Novak L.V.F."/>
            <person name="Treitli S.C."/>
            <person name="Pyrih J."/>
            <person name="Halakuc P."/>
            <person name="Pipaliya S.V."/>
            <person name="Vacek V."/>
            <person name="Brzon O."/>
            <person name="Soukal P."/>
            <person name="Eme L."/>
            <person name="Dacks J.B."/>
            <person name="Karnkowska A."/>
            <person name="Elias M."/>
            <person name="Hampl V."/>
        </authorList>
    </citation>
    <scope>NUCLEOTIDE SEQUENCE</scope>
    <source>
        <strain evidence="14">RCP-MX</strain>
    </source>
</reference>
<feature type="compositionally biased region" description="Basic residues" evidence="13">
    <location>
        <begin position="172"/>
        <end position="183"/>
    </location>
</feature>
<keyword evidence="12" id="KW-0966">Cell projection</keyword>
<dbReference type="InterPro" id="IPR036322">
    <property type="entry name" value="WD40_repeat_dom_sf"/>
</dbReference>
<keyword evidence="11" id="KW-0206">Cytoskeleton</keyword>
<dbReference type="PANTHER" id="PTHR13667:SF5">
    <property type="entry name" value="WD REPEAT-CONTAINING AND PLANAR CELL POLARITY EFFECTOR PROTEIN FRITZ HOMOLOG"/>
    <property type="match status" value="1"/>
</dbReference>
<feature type="compositionally biased region" description="Pro residues" evidence="13">
    <location>
        <begin position="887"/>
        <end position="896"/>
    </location>
</feature>
<dbReference type="SUPFAM" id="SSF50978">
    <property type="entry name" value="WD40 repeat-like"/>
    <property type="match status" value="1"/>
</dbReference>
<evidence type="ECO:0000256" key="10">
    <source>
        <dbReference type="ARBA" id="ARBA00023136"/>
    </source>
</evidence>
<feature type="region of interest" description="Disordered" evidence="13">
    <location>
        <begin position="597"/>
        <end position="625"/>
    </location>
</feature>
<feature type="region of interest" description="Disordered" evidence="13">
    <location>
        <begin position="445"/>
        <end position="485"/>
    </location>
</feature>
<feature type="region of interest" description="Disordered" evidence="13">
    <location>
        <begin position="146"/>
        <end position="195"/>
    </location>
</feature>
<evidence type="ECO:0000256" key="4">
    <source>
        <dbReference type="ARBA" id="ARBA00022475"/>
    </source>
</evidence>
<evidence type="ECO:0000313" key="14">
    <source>
        <dbReference type="EMBL" id="KAJ4457906.1"/>
    </source>
</evidence>
<feature type="region of interest" description="Disordered" evidence="13">
    <location>
        <begin position="882"/>
        <end position="903"/>
    </location>
</feature>
<evidence type="ECO:0000256" key="7">
    <source>
        <dbReference type="ARBA" id="ARBA00022737"/>
    </source>
</evidence>
<accession>A0ABQ8UIZ5</accession>
<sequence>MYSLRGAVIGSSRNSNTFLRPFPPLDNGSIGYERYYQQYLSERSMNIKTTTKSDTKDFDSITKSQRRFLGMRWLSPFLLQLLFDDGSVVSTYLSGSTGEPVDLLIQYIPITGPIYTAGWNTHCPTILALLRSGTFRILSSPHLSRAPLARARTQPAMSSATRGPNRSTSRSPARRHSPTRRRSPSPSLVRGRAPTGASRLGQIIHVSTDVTGQRALLVSQDGLLTVIDQRKTDGQDLGEGTSFVLASRRLENMIILQAEFSLHNPTHVQVIAMAATSSDGPSMPLVEEHCWVMKLLPGPEEFSPPFELVLTRCLKIPLPGPFQAVAWSPSESSLLILCRTGDLVMVHSQTEAVLVYPQLTQLPAQHVRWHPSEALLLVASKEEVVICDRAMHPLPITYHSTNLIRPSEAAPSEAAHLPLPDLPAPSCADKRPYFLRRPAGNLAGATLGAHLGRSPPTPASPRPEGEDSEAERKDRAEAQVSAASRDHFDDEMLLFRGRSEQMPGIHHGQCVWCIPVEVPAEPEGAAGDTMMPAATTGEPRRAARPGGYTQEMVPHTDHQAESIHFQRELGHHVALVGLEWCPLANDVAVLTRGVDTPPSSLSGPASMGSLQGGATPGTAEGERAPATERAVGCGQSGCSVALYFDRGPLVLLHLETGLLALGEGLTVEGILREYITRGFMYRAVGLLWALPDLSEQVQLLPLVVGALLEDTARLEWRDLLMRILRRLWTRCVASCAEASHPQAAALGAPEDAAPQPAAIPQAARDMVRVVGNQARRCFYAHLQASRFDEAFSIAEMLQSRELFWLGAPDCGPGGASRPGDLTGGAARRESDREQLEAVLGMSAEAAHLQGLLATLQPGPDLAQLAVRDPSRLAQDEALRLGSAASSPPLPLPPLAPAPASSHRPCPCFLSPPLPLPPLTARPSLLLWAGVWLEAQGTLEQLERARSLYTLHHLDDEAGRVGALIGALVRPLEGNVEETLQGLDVAAMLQQAAMATHSRR</sequence>
<evidence type="ECO:0000256" key="5">
    <source>
        <dbReference type="ARBA" id="ARBA00022490"/>
    </source>
</evidence>
<feature type="compositionally biased region" description="Polar residues" evidence="13">
    <location>
        <begin position="155"/>
        <end position="165"/>
    </location>
</feature>
<dbReference type="InterPro" id="IPR024511">
    <property type="entry name" value="Frtz"/>
</dbReference>
<dbReference type="PANTHER" id="PTHR13667">
    <property type="entry name" value="HOMOLOC-13"/>
    <property type="match status" value="1"/>
</dbReference>
<keyword evidence="9" id="KW-0969">Cilium</keyword>
<evidence type="ECO:0000256" key="12">
    <source>
        <dbReference type="ARBA" id="ARBA00023273"/>
    </source>
</evidence>